<dbReference type="Proteomes" id="UP000280368">
    <property type="component" value="Unassembled WGS sequence"/>
</dbReference>
<dbReference type="PANTHER" id="PTHR16222">
    <property type="entry name" value="ADP-RIBOSYLGLYCOHYDROLASE"/>
    <property type="match status" value="1"/>
</dbReference>
<keyword evidence="3" id="KW-0479">Metal-binding</keyword>
<feature type="binding site" evidence="3">
    <location>
        <position position="52"/>
    </location>
    <ligand>
        <name>Mg(2+)</name>
        <dbReference type="ChEBI" id="CHEBI:18420"/>
        <label>1</label>
    </ligand>
</feature>
<dbReference type="GO" id="GO:0046872">
    <property type="term" value="F:metal ion binding"/>
    <property type="evidence" value="ECO:0007669"/>
    <property type="project" value="UniProtKB-KW"/>
</dbReference>
<evidence type="ECO:0000256" key="2">
    <source>
        <dbReference type="ARBA" id="ARBA00022801"/>
    </source>
</evidence>
<dbReference type="RefSeq" id="WP_121925296.1">
    <property type="nucleotide sequence ID" value="NZ_CBCSGA010000003.1"/>
</dbReference>
<dbReference type="PANTHER" id="PTHR16222:SF24">
    <property type="entry name" value="ADP-RIBOSYLHYDROLASE ARH3"/>
    <property type="match status" value="1"/>
</dbReference>
<reference evidence="4 5" key="1">
    <citation type="submission" date="2018-10" db="EMBL/GenBank/DDBJ databases">
        <title>Genomic Encyclopedia of Archaeal and Bacterial Type Strains, Phase II (KMG-II): from individual species to whole genera.</title>
        <authorList>
            <person name="Goeker M."/>
        </authorList>
    </citation>
    <scope>NUCLEOTIDE SEQUENCE [LARGE SCALE GENOMIC DNA]</scope>
    <source>
        <strain evidence="4 5">DSM 19727</strain>
    </source>
</reference>
<dbReference type="SUPFAM" id="SSF101478">
    <property type="entry name" value="ADP-ribosylglycohydrolase"/>
    <property type="match status" value="1"/>
</dbReference>
<comment type="caution">
    <text evidence="4">The sequence shown here is derived from an EMBL/GenBank/DDBJ whole genome shotgun (WGS) entry which is preliminary data.</text>
</comment>
<organism evidence="4 5">
    <name type="scientific">Flavobacterium weaverense</name>
    <dbReference type="NCBI Taxonomy" id="271156"/>
    <lineage>
        <taxon>Bacteria</taxon>
        <taxon>Pseudomonadati</taxon>
        <taxon>Bacteroidota</taxon>
        <taxon>Flavobacteriia</taxon>
        <taxon>Flavobacteriales</taxon>
        <taxon>Flavobacteriaceae</taxon>
        <taxon>Flavobacterium</taxon>
    </lineage>
</organism>
<evidence type="ECO:0000256" key="3">
    <source>
        <dbReference type="PIRSR" id="PIRSR605502-1"/>
    </source>
</evidence>
<keyword evidence="5" id="KW-1185">Reference proteome</keyword>
<dbReference type="InterPro" id="IPR005502">
    <property type="entry name" value="Ribosyl_crysJ1"/>
</dbReference>
<sequence length="308" mass="34507">MENILQKILLGVAVGDAVGVPVEFNPRSYFKDNPVVDMQEYGTHDQPKGTWSDDTSLTLCLAESIIEGLDMNLLAQKFIDWRNNNYWTALGWVFDIGIGTRVAIEKLEEGVETELAGGPNALDNGNGSLMRILPLIVYTKELTVDERFLWTKKVSSLTHAHIRSIISCFYYLEFAKKLIEGMDKWQAYNELQSEIKNYLESQQIDAAEIQHFSRLLKEDISIVNDFEIKSSGYVIDTLEASIWSILTTDSYADAVLKAVNLGNDTDTTAAVVGGLSALIYGVENIPTEWLEYLARKTDIDDLAAKYDA</sequence>
<proteinExistence type="inferred from homology"/>
<accession>A0A3L9ZU96</accession>
<feature type="binding site" evidence="3">
    <location>
        <position position="54"/>
    </location>
    <ligand>
        <name>Mg(2+)</name>
        <dbReference type="ChEBI" id="CHEBI:18420"/>
        <label>1</label>
    </ligand>
</feature>
<dbReference type="GO" id="GO:0016787">
    <property type="term" value="F:hydrolase activity"/>
    <property type="evidence" value="ECO:0007669"/>
    <property type="project" value="UniProtKB-KW"/>
</dbReference>
<dbReference type="Gene3D" id="1.10.4080.10">
    <property type="entry name" value="ADP-ribosylation/Crystallin J1"/>
    <property type="match status" value="1"/>
</dbReference>
<dbReference type="Pfam" id="PF03747">
    <property type="entry name" value="ADP_ribosyl_GH"/>
    <property type="match status" value="1"/>
</dbReference>
<dbReference type="InterPro" id="IPR050792">
    <property type="entry name" value="ADP-ribosylglycohydrolase"/>
</dbReference>
<feature type="binding site" evidence="3">
    <location>
        <position position="267"/>
    </location>
    <ligand>
        <name>Mg(2+)</name>
        <dbReference type="ChEBI" id="CHEBI:18420"/>
        <label>1</label>
    </ligand>
</feature>
<dbReference type="AlphaFoldDB" id="A0A3L9ZU96"/>
<feature type="binding site" evidence="3">
    <location>
        <position position="266"/>
    </location>
    <ligand>
        <name>Mg(2+)</name>
        <dbReference type="ChEBI" id="CHEBI:18420"/>
        <label>1</label>
    </ligand>
</feature>
<protein>
    <submittedName>
        <fullName evidence="4">ADP-ribosylglycohydrolase</fullName>
    </submittedName>
</protein>
<name>A0A3L9ZU96_9FLAO</name>
<evidence type="ECO:0000313" key="5">
    <source>
        <dbReference type="Proteomes" id="UP000280368"/>
    </source>
</evidence>
<evidence type="ECO:0000313" key="4">
    <source>
        <dbReference type="EMBL" id="RMA75920.1"/>
    </source>
</evidence>
<evidence type="ECO:0000256" key="1">
    <source>
        <dbReference type="ARBA" id="ARBA00010702"/>
    </source>
</evidence>
<dbReference type="InterPro" id="IPR036705">
    <property type="entry name" value="Ribosyl_crysJ1_sf"/>
</dbReference>
<dbReference type="OrthoDB" id="9798107at2"/>
<feature type="binding site" evidence="3">
    <location>
        <position position="264"/>
    </location>
    <ligand>
        <name>Mg(2+)</name>
        <dbReference type="ChEBI" id="CHEBI:18420"/>
        <label>1</label>
    </ligand>
</feature>
<dbReference type="EMBL" id="REFH01000009">
    <property type="protein sequence ID" value="RMA75920.1"/>
    <property type="molecule type" value="Genomic_DNA"/>
</dbReference>
<gene>
    <name evidence="4" type="ORF">BC961_1623</name>
</gene>
<keyword evidence="3" id="KW-0460">Magnesium</keyword>
<comment type="similarity">
    <text evidence="1">Belongs to the ADP-ribosylglycohydrolase family.</text>
</comment>
<comment type="cofactor">
    <cofactor evidence="3">
        <name>Mg(2+)</name>
        <dbReference type="ChEBI" id="CHEBI:18420"/>
    </cofactor>
    <text evidence="3">Binds 2 magnesium ions per subunit.</text>
</comment>
<keyword evidence="2 4" id="KW-0378">Hydrolase</keyword>
<feature type="binding site" evidence="3">
    <location>
        <position position="53"/>
    </location>
    <ligand>
        <name>Mg(2+)</name>
        <dbReference type="ChEBI" id="CHEBI:18420"/>
        <label>1</label>
    </ligand>
</feature>